<dbReference type="PANTHER" id="PTHR13887">
    <property type="entry name" value="GLUTATHIONE S-TRANSFERASE KAPPA"/>
    <property type="match status" value="1"/>
</dbReference>
<evidence type="ECO:0000256" key="1">
    <source>
        <dbReference type="ARBA" id="ARBA00005791"/>
    </source>
</evidence>
<gene>
    <name evidence="3" type="ORF">ABW18_16445</name>
</gene>
<keyword evidence="4" id="KW-1185">Reference proteome</keyword>
<accession>A0ABR5I9X5</accession>
<comment type="caution">
    <text evidence="3">The sequence shown here is derived from an EMBL/GenBank/DDBJ whole genome shotgun (WGS) entry which is preliminary data.</text>
</comment>
<dbReference type="Proteomes" id="UP000037247">
    <property type="component" value="Unassembled WGS sequence"/>
</dbReference>
<proteinExistence type="inferred from homology"/>
<reference evidence="3 4" key="1">
    <citation type="submission" date="2015-05" db="EMBL/GenBank/DDBJ databases">
        <title>Draft genome sequence of the bacterium Gordonia jacobaea a new member of the Gordonia genus.</title>
        <authorList>
            <person name="Jimenez-Galisteo G."/>
            <person name="Dominguez A."/>
            <person name="Munoz E."/>
            <person name="Vinas M."/>
        </authorList>
    </citation>
    <scope>NUCLEOTIDE SEQUENCE [LARGE SCALE GENOMIC DNA]</scope>
    <source>
        <strain evidence="4">mv1</strain>
    </source>
</reference>
<evidence type="ECO:0000259" key="2">
    <source>
        <dbReference type="PROSITE" id="PS51352"/>
    </source>
</evidence>
<dbReference type="InterPro" id="IPR013766">
    <property type="entry name" value="Thioredoxin_domain"/>
</dbReference>
<dbReference type="InterPro" id="IPR012336">
    <property type="entry name" value="Thioredoxin-like_fold"/>
</dbReference>
<dbReference type="Pfam" id="PF13462">
    <property type="entry name" value="Thioredoxin_4"/>
    <property type="match status" value="1"/>
</dbReference>
<comment type="similarity">
    <text evidence="1">Belongs to the thioredoxin family. DsbA subfamily.</text>
</comment>
<dbReference type="Gene3D" id="3.40.30.10">
    <property type="entry name" value="Glutaredoxin"/>
    <property type="match status" value="1"/>
</dbReference>
<dbReference type="PANTHER" id="PTHR13887:SF55">
    <property type="entry name" value="SLR0313 PROTEIN"/>
    <property type="match status" value="1"/>
</dbReference>
<evidence type="ECO:0000313" key="4">
    <source>
        <dbReference type="Proteomes" id="UP000037247"/>
    </source>
</evidence>
<organism evidence="3 4">
    <name type="scientific">Gordonia jacobaea</name>
    <dbReference type="NCBI Taxonomy" id="122202"/>
    <lineage>
        <taxon>Bacteria</taxon>
        <taxon>Bacillati</taxon>
        <taxon>Actinomycetota</taxon>
        <taxon>Actinomycetes</taxon>
        <taxon>Mycobacteriales</taxon>
        <taxon>Gordoniaceae</taxon>
        <taxon>Gordonia</taxon>
    </lineage>
</organism>
<dbReference type="SUPFAM" id="SSF52833">
    <property type="entry name" value="Thioredoxin-like"/>
    <property type="match status" value="1"/>
</dbReference>
<name>A0ABR5I9X5_9ACTN</name>
<feature type="domain" description="Thioredoxin" evidence="2">
    <location>
        <begin position="1"/>
        <end position="174"/>
    </location>
</feature>
<evidence type="ECO:0000313" key="3">
    <source>
        <dbReference type="EMBL" id="KNA90466.1"/>
    </source>
</evidence>
<dbReference type="PROSITE" id="PS51352">
    <property type="entry name" value="THIOREDOXIN_2"/>
    <property type="match status" value="1"/>
</dbReference>
<dbReference type="RefSeq" id="WP_049700038.1">
    <property type="nucleotide sequence ID" value="NZ_JAQDQF010000003.1"/>
</dbReference>
<sequence>MPLTQPVGSDDYVQGPSDAALTLVEYGDYQCSYCGQAYPIVKQLQRSYPDSLRFVFRNFPIPEIHPQALAAAEFAEYAGDQGKFWEAHDALYENQDQLGESFYRELATSLGLDPAAAEAAVSAQQFGDRIQGQINSGLRSGVNGTPAFFINEQFFPGPFTELPEVLEQIFASGR</sequence>
<dbReference type="InterPro" id="IPR036249">
    <property type="entry name" value="Thioredoxin-like_sf"/>
</dbReference>
<protein>
    <submittedName>
        <fullName evidence="3">DSBA oxidoreductase</fullName>
    </submittedName>
</protein>
<dbReference type="EMBL" id="LDTZ01000019">
    <property type="protein sequence ID" value="KNA90466.1"/>
    <property type="molecule type" value="Genomic_DNA"/>
</dbReference>